<organism evidence="2 3">
    <name type="scientific">Kyrpidia tusciae (strain DSM 2912 / NBRC 15312 / T2)</name>
    <name type="common">Bacillus tusciae</name>
    <dbReference type="NCBI Taxonomy" id="562970"/>
    <lineage>
        <taxon>Bacteria</taxon>
        <taxon>Bacillati</taxon>
        <taxon>Bacillota</taxon>
        <taxon>Bacilli</taxon>
        <taxon>Bacillales</taxon>
        <taxon>Alicyclobacillaceae</taxon>
        <taxon>Kyrpidia</taxon>
    </lineage>
</organism>
<sequence length="516" mass="59507">MRDLFEVVPENLFSLLAARHRAVYFRALMVLRECYQRELTFSRGDLVTYLISRMERDLVDWSEEEEAADDATEGRRESSSAEQRTPAAVGAEGPLTLDLLLVREDEPEPGSLSGRAHALVRRLIETGWLYAITDSDGFGETLVVPRYASILLDALHAVVEPAQQRHNALVYSIYSNLRTANDERDEFMLQALQSAHDATIALRENLRTLLHNIHTYYQNLHLREDVRELLAEHFDSYQLSVAIAAYHPLKTFDSVYRFRPRILQILRDWLGLPSLLQQMAAALKQQRDDLDDTAARGEVVRLIHFISDTFESMDDLLREIDHRNTAYNRASVERLQYLLNSDRDIKGKLVQLLRSLPPWHSQVGSAQLEAMRELPLYEVHYLDPEALYSEPVRRERGQPQPLRRPSGAEDAAFEQEARELMERANALFSQQRIAEFILSQMDERGRLPTPVMRLDEWDDFIRTIVAVVRGDEPEMPYVIEWDEASRSVVVGPYRIPLLTFLRKEGAEWIGRTNTSP</sequence>
<evidence type="ECO:0000313" key="2">
    <source>
        <dbReference type="EMBL" id="ADG07297.1"/>
    </source>
</evidence>
<keyword evidence="3" id="KW-1185">Reference proteome</keyword>
<evidence type="ECO:0000313" key="3">
    <source>
        <dbReference type="Proteomes" id="UP000002368"/>
    </source>
</evidence>
<evidence type="ECO:0000256" key="1">
    <source>
        <dbReference type="SAM" id="MobiDB-lite"/>
    </source>
</evidence>
<dbReference type="STRING" id="562970.Btus_2641"/>
<reference evidence="2 3" key="1">
    <citation type="journal article" date="2011" name="Stand. Genomic Sci.">
        <title>Complete genome sequence of the thermophilic, hydrogen-oxidizing Bacillus tusciae type strain (T2) and reclassification in the new genus, Kyrpidia gen. nov. as Kyrpidia tusciae comb. nov. and emendation of the family Alicyclobacillaceae da Costa and Rainey, 2010.</title>
        <authorList>
            <person name="Klenk H.P."/>
            <person name="Lapidus A."/>
            <person name="Chertkov O."/>
            <person name="Copeland A."/>
            <person name="Del Rio T.G."/>
            <person name="Nolan M."/>
            <person name="Lucas S."/>
            <person name="Chen F."/>
            <person name="Tice H."/>
            <person name="Cheng J.F."/>
            <person name="Han C."/>
            <person name="Bruce D."/>
            <person name="Goodwin L."/>
            <person name="Pitluck S."/>
            <person name="Pati A."/>
            <person name="Ivanova N."/>
            <person name="Mavromatis K."/>
            <person name="Daum C."/>
            <person name="Chen A."/>
            <person name="Palaniappan K."/>
            <person name="Chang Y.J."/>
            <person name="Land M."/>
            <person name="Hauser L."/>
            <person name="Jeffries C.D."/>
            <person name="Detter J.C."/>
            <person name="Rohde M."/>
            <person name="Abt B."/>
            <person name="Pukall R."/>
            <person name="Goker M."/>
            <person name="Bristow J."/>
            <person name="Markowitz V."/>
            <person name="Hugenholtz P."/>
            <person name="Eisen J.A."/>
        </authorList>
    </citation>
    <scope>NUCLEOTIDE SEQUENCE [LARGE SCALE GENOMIC DNA]</scope>
    <source>
        <strain evidence="2 3">DSM 2912</strain>
    </source>
</reference>
<gene>
    <name evidence="2" type="ordered locus">Btus_2641</name>
</gene>
<dbReference type="EMBL" id="CP002017">
    <property type="protein sequence ID" value="ADG07297.1"/>
    <property type="molecule type" value="Genomic_DNA"/>
</dbReference>
<proteinExistence type="predicted"/>
<dbReference type="eggNOG" id="ENOG502Z9CE">
    <property type="taxonomic scope" value="Bacteria"/>
</dbReference>
<dbReference type="Pfam" id="PF18982">
    <property type="entry name" value="JetA"/>
    <property type="match status" value="1"/>
</dbReference>
<evidence type="ECO:0008006" key="4">
    <source>
        <dbReference type="Google" id="ProtNLM"/>
    </source>
</evidence>
<name>D5WU45_KYRT2</name>
<dbReference type="InterPro" id="IPR043773">
    <property type="entry name" value="JetA"/>
</dbReference>
<dbReference type="HOGENOM" id="CLU_045653_1_0_9"/>
<accession>D5WU45</accession>
<dbReference type="Proteomes" id="UP000002368">
    <property type="component" value="Chromosome"/>
</dbReference>
<dbReference type="AlphaFoldDB" id="D5WU45"/>
<dbReference type="KEGG" id="bts:Btus_2641"/>
<feature type="region of interest" description="Disordered" evidence="1">
    <location>
        <begin position="62"/>
        <end position="88"/>
    </location>
</feature>
<feature type="region of interest" description="Disordered" evidence="1">
    <location>
        <begin position="390"/>
        <end position="410"/>
    </location>
</feature>
<feature type="compositionally biased region" description="Acidic residues" evidence="1">
    <location>
        <begin position="62"/>
        <end position="71"/>
    </location>
</feature>
<protein>
    <recommendedName>
        <fullName evidence="4">TIGR02677 family protein</fullName>
    </recommendedName>
</protein>